<evidence type="ECO:0000313" key="4">
    <source>
        <dbReference type="Proteomes" id="UP001164929"/>
    </source>
</evidence>
<organism evidence="3 4">
    <name type="scientific">Populus alba x Populus x berolinensis</name>
    <dbReference type="NCBI Taxonomy" id="444605"/>
    <lineage>
        <taxon>Eukaryota</taxon>
        <taxon>Viridiplantae</taxon>
        <taxon>Streptophyta</taxon>
        <taxon>Embryophyta</taxon>
        <taxon>Tracheophyta</taxon>
        <taxon>Spermatophyta</taxon>
        <taxon>Magnoliopsida</taxon>
        <taxon>eudicotyledons</taxon>
        <taxon>Gunneridae</taxon>
        <taxon>Pentapetalae</taxon>
        <taxon>rosids</taxon>
        <taxon>fabids</taxon>
        <taxon>Malpighiales</taxon>
        <taxon>Salicaceae</taxon>
        <taxon>Saliceae</taxon>
        <taxon>Populus</taxon>
    </lineage>
</organism>
<dbReference type="AlphaFoldDB" id="A0AAD6RR33"/>
<proteinExistence type="predicted"/>
<evidence type="ECO:0000313" key="3">
    <source>
        <dbReference type="EMBL" id="KAJ7013529.1"/>
    </source>
</evidence>
<dbReference type="Proteomes" id="UP001164929">
    <property type="component" value="Chromosome 1"/>
</dbReference>
<feature type="region of interest" description="Disordered" evidence="1">
    <location>
        <begin position="45"/>
        <end position="79"/>
    </location>
</feature>
<accession>A0AAD6RR33</accession>
<feature type="transmembrane region" description="Helical" evidence="2">
    <location>
        <begin position="24"/>
        <end position="40"/>
    </location>
</feature>
<evidence type="ECO:0008006" key="5">
    <source>
        <dbReference type="Google" id="ProtNLM"/>
    </source>
</evidence>
<name>A0AAD6RR33_9ROSI</name>
<evidence type="ECO:0000256" key="2">
    <source>
        <dbReference type="SAM" id="Phobius"/>
    </source>
</evidence>
<evidence type="ECO:0000256" key="1">
    <source>
        <dbReference type="SAM" id="MobiDB-lite"/>
    </source>
</evidence>
<keyword evidence="2" id="KW-1133">Transmembrane helix</keyword>
<sequence>MLLVVALAGSLIFQEKLHLGRNSILGGVLIITGLYTVLWGKSKKAKNKNQPAVLPNNSDQESTEVAVTPQSEINKDSAV</sequence>
<gene>
    <name evidence="3" type="ORF">NC653_003254</name>
</gene>
<reference evidence="3 4" key="1">
    <citation type="journal article" date="2023" name="Mol. Ecol. Resour.">
        <title>Chromosome-level genome assembly of a triploid poplar Populus alba 'Berolinensis'.</title>
        <authorList>
            <person name="Chen S."/>
            <person name="Yu Y."/>
            <person name="Wang X."/>
            <person name="Wang S."/>
            <person name="Zhang T."/>
            <person name="Zhou Y."/>
            <person name="He R."/>
            <person name="Meng N."/>
            <person name="Wang Y."/>
            <person name="Liu W."/>
            <person name="Liu Z."/>
            <person name="Liu J."/>
            <person name="Guo Q."/>
            <person name="Huang H."/>
            <person name="Sederoff R.R."/>
            <person name="Wang G."/>
            <person name="Qu G."/>
            <person name="Chen S."/>
        </authorList>
    </citation>
    <scope>NUCLEOTIDE SEQUENCE [LARGE SCALE GENOMIC DNA]</scope>
    <source>
        <strain evidence="3">SC-2020</strain>
    </source>
</reference>
<comment type="caution">
    <text evidence="3">The sequence shown here is derived from an EMBL/GenBank/DDBJ whole genome shotgun (WGS) entry which is preliminary data.</text>
</comment>
<keyword evidence="2" id="KW-0472">Membrane</keyword>
<keyword evidence="4" id="KW-1185">Reference proteome</keyword>
<protein>
    <recommendedName>
        <fullName evidence="5">WAT1-related protein</fullName>
    </recommendedName>
</protein>
<dbReference type="EMBL" id="JAQIZT010000001">
    <property type="protein sequence ID" value="KAJ7013529.1"/>
    <property type="molecule type" value="Genomic_DNA"/>
</dbReference>
<keyword evidence="2" id="KW-0812">Transmembrane</keyword>
<feature type="compositionally biased region" description="Polar residues" evidence="1">
    <location>
        <begin position="55"/>
        <end position="72"/>
    </location>
</feature>